<comment type="caution">
    <text evidence="2">The sequence shown here is derived from an EMBL/GenBank/DDBJ whole genome shotgun (WGS) entry which is preliminary data.</text>
</comment>
<dbReference type="AlphaFoldDB" id="A0A226DLN8"/>
<evidence type="ECO:0000313" key="3">
    <source>
        <dbReference type="Proteomes" id="UP000198287"/>
    </source>
</evidence>
<keyword evidence="1" id="KW-1133">Transmembrane helix</keyword>
<keyword evidence="1" id="KW-0472">Membrane</keyword>
<feature type="transmembrane region" description="Helical" evidence="1">
    <location>
        <begin position="260"/>
        <end position="282"/>
    </location>
</feature>
<evidence type="ECO:0000313" key="2">
    <source>
        <dbReference type="EMBL" id="OXA45918.1"/>
    </source>
</evidence>
<sequence>MIFQAGHQLLIWNLRLLGIFQFKPLFYDTESKQFAYRSQSKFNVIVVSSTVVVLLINGIHTLTFSTGLTMSTKAFIVTFLVGWCTGYPIAFPILNGTKTVVDLLNLIGHFEHRYLEPLSCSIKCIRCWQVRVKLCSVAAAVVSVVGPITEFAIVLREANIPTFIGSIPVNVQSGWVHGVIFAVSLVLQGFIVTAVPAAFSIMVGQVCCGTLISVAGYFSCLKKSRILKEFKYSDNLTVAVTLYRQLSVLVGQINYCFRQIVLPAILMYGITINILTTYLTVTLKSKLVSNVGNLLYPFLAFETFLVIMGTTAGLINKTSKVIVTKMKVALFDVVMQTGEMREDTRYMRRMIHACGPIKIRFGSNFIDTSTPLVMTSFCMKTLVRLLLCSKA</sequence>
<gene>
    <name evidence="2" type="ORF">Fcan01_18995</name>
</gene>
<feature type="transmembrane region" description="Helical" evidence="1">
    <location>
        <begin position="201"/>
        <end position="221"/>
    </location>
</feature>
<protein>
    <recommendedName>
        <fullName evidence="4">Gustatory receptor</fullName>
    </recommendedName>
</protein>
<dbReference type="EMBL" id="LNIX01000016">
    <property type="protein sequence ID" value="OXA45918.1"/>
    <property type="molecule type" value="Genomic_DNA"/>
</dbReference>
<evidence type="ECO:0008006" key="4">
    <source>
        <dbReference type="Google" id="ProtNLM"/>
    </source>
</evidence>
<feature type="transmembrane region" description="Helical" evidence="1">
    <location>
        <begin position="294"/>
        <end position="315"/>
    </location>
</feature>
<feature type="transmembrane region" description="Helical" evidence="1">
    <location>
        <begin position="74"/>
        <end position="94"/>
    </location>
</feature>
<name>A0A226DLN8_FOLCA</name>
<evidence type="ECO:0000256" key="1">
    <source>
        <dbReference type="SAM" id="Phobius"/>
    </source>
</evidence>
<reference evidence="2 3" key="1">
    <citation type="submission" date="2015-12" db="EMBL/GenBank/DDBJ databases">
        <title>The genome of Folsomia candida.</title>
        <authorList>
            <person name="Faddeeva A."/>
            <person name="Derks M.F."/>
            <person name="Anvar Y."/>
            <person name="Smit S."/>
            <person name="Van Straalen N."/>
            <person name="Roelofs D."/>
        </authorList>
    </citation>
    <scope>NUCLEOTIDE SEQUENCE [LARGE SCALE GENOMIC DNA]</scope>
    <source>
        <strain evidence="2 3">VU population</strain>
        <tissue evidence="2">Whole body</tissue>
    </source>
</reference>
<keyword evidence="1" id="KW-0812">Transmembrane</keyword>
<organism evidence="2 3">
    <name type="scientific">Folsomia candida</name>
    <name type="common">Springtail</name>
    <dbReference type="NCBI Taxonomy" id="158441"/>
    <lineage>
        <taxon>Eukaryota</taxon>
        <taxon>Metazoa</taxon>
        <taxon>Ecdysozoa</taxon>
        <taxon>Arthropoda</taxon>
        <taxon>Hexapoda</taxon>
        <taxon>Collembola</taxon>
        <taxon>Entomobryomorpha</taxon>
        <taxon>Isotomoidea</taxon>
        <taxon>Isotomidae</taxon>
        <taxon>Proisotominae</taxon>
        <taxon>Folsomia</taxon>
    </lineage>
</organism>
<feature type="transmembrane region" description="Helical" evidence="1">
    <location>
        <begin position="42"/>
        <end position="62"/>
    </location>
</feature>
<proteinExistence type="predicted"/>
<keyword evidence="3" id="KW-1185">Reference proteome</keyword>
<feature type="transmembrane region" description="Helical" evidence="1">
    <location>
        <begin position="175"/>
        <end position="195"/>
    </location>
</feature>
<accession>A0A226DLN8</accession>
<dbReference type="Proteomes" id="UP000198287">
    <property type="component" value="Unassembled WGS sequence"/>
</dbReference>